<sequence>MNLLSSVEKHALIAHLQSQPHNQQHRTSAQHSKPFKQTYFQVYSSNINEFISQMTLDNIFEQNSAEKLNSYGCLHLMKANSIQIDPFLMNKTCEIGRIVKSSSEKPIIKSIKGVSQDRFEEFNVSVEEFEKMRDKVIPTELISNMKTVVDSEEQLWLLKKTPCTFPISWQKNDRK</sequence>
<evidence type="ECO:0000313" key="1">
    <source>
        <dbReference type="EMBL" id="CAI9921851.1"/>
    </source>
</evidence>
<reference evidence="2 3" key="2">
    <citation type="submission" date="2024-07" db="EMBL/GenBank/DDBJ databases">
        <authorList>
            <person name="Akdeniz Z."/>
        </authorList>
    </citation>
    <scope>NUCLEOTIDE SEQUENCE [LARGE SCALE GENOMIC DNA]</scope>
</reference>
<dbReference type="Proteomes" id="UP001642409">
    <property type="component" value="Unassembled WGS sequence"/>
</dbReference>
<organism evidence="1">
    <name type="scientific">Hexamita inflata</name>
    <dbReference type="NCBI Taxonomy" id="28002"/>
    <lineage>
        <taxon>Eukaryota</taxon>
        <taxon>Metamonada</taxon>
        <taxon>Diplomonadida</taxon>
        <taxon>Hexamitidae</taxon>
        <taxon>Hexamitinae</taxon>
        <taxon>Hexamita</taxon>
    </lineage>
</organism>
<keyword evidence="3" id="KW-1185">Reference proteome</keyword>
<reference evidence="1" key="1">
    <citation type="submission" date="2023-06" db="EMBL/GenBank/DDBJ databases">
        <authorList>
            <person name="Kurt Z."/>
        </authorList>
    </citation>
    <scope>NUCLEOTIDE SEQUENCE</scope>
</reference>
<gene>
    <name evidence="2" type="ORF">HINF_LOCUS72246</name>
    <name evidence="1" type="ORF">HINF_LOCUS9496</name>
</gene>
<dbReference type="EMBL" id="CAXDID020000569">
    <property type="protein sequence ID" value="CAL6103652.1"/>
    <property type="molecule type" value="Genomic_DNA"/>
</dbReference>
<proteinExistence type="predicted"/>
<protein>
    <submittedName>
        <fullName evidence="2">Hypothetical_protein</fullName>
    </submittedName>
</protein>
<accession>A0AA86TMI4</accession>
<comment type="caution">
    <text evidence="1">The sequence shown here is derived from an EMBL/GenBank/DDBJ whole genome shotgun (WGS) entry which is preliminary data.</text>
</comment>
<name>A0AA86TMI4_9EUKA</name>
<dbReference type="EMBL" id="CATOUU010000234">
    <property type="protein sequence ID" value="CAI9921851.1"/>
    <property type="molecule type" value="Genomic_DNA"/>
</dbReference>
<dbReference type="AlphaFoldDB" id="A0AA86TMI4"/>
<evidence type="ECO:0000313" key="2">
    <source>
        <dbReference type="EMBL" id="CAL6103652.1"/>
    </source>
</evidence>
<evidence type="ECO:0000313" key="3">
    <source>
        <dbReference type="Proteomes" id="UP001642409"/>
    </source>
</evidence>